<evidence type="ECO:0000256" key="4">
    <source>
        <dbReference type="PROSITE-ProRule" id="PRU00284"/>
    </source>
</evidence>
<gene>
    <name evidence="9" type="ORF">GCM10009332_09210</name>
</gene>
<dbReference type="CDD" id="cd11386">
    <property type="entry name" value="MCP_signal"/>
    <property type="match status" value="1"/>
</dbReference>
<evidence type="ECO:0000313" key="9">
    <source>
        <dbReference type="EMBL" id="GGI73864.1"/>
    </source>
</evidence>
<keyword evidence="5" id="KW-0175">Coiled coil</keyword>
<dbReference type="FunFam" id="1.10.287.950:FF:000001">
    <property type="entry name" value="Methyl-accepting chemotaxis sensory transducer"/>
    <property type="match status" value="1"/>
</dbReference>
<comment type="caution">
    <text evidence="9">The sequence shown here is derived from an EMBL/GenBank/DDBJ whole genome shotgun (WGS) entry which is preliminary data.</text>
</comment>
<dbReference type="PROSITE" id="PS50111">
    <property type="entry name" value="CHEMOTAXIS_TRANSDUC_2"/>
    <property type="match status" value="1"/>
</dbReference>
<keyword evidence="2 4" id="KW-0807">Transducer</keyword>
<keyword evidence="7" id="KW-0812">Transmembrane</keyword>
<dbReference type="InterPro" id="IPR004089">
    <property type="entry name" value="MCPsignal_dom"/>
</dbReference>
<comment type="similarity">
    <text evidence="3">Belongs to the methyl-accepting chemotaxis (MCP) protein family.</text>
</comment>
<evidence type="ECO:0000256" key="3">
    <source>
        <dbReference type="ARBA" id="ARBA00029447"/>
    </source>
</evidence>
<dbReference type="PANTHER" id="PTHR32089:SF65">
    <property type="entry name" value="CHEMOTAXIS SIGNAL TRANSDUCTION SYSTEM METHYL ACCEPTING SENSORY TRANSDUCER"/>
    <property type="match status" value="1"/>
</dbReference>
<keyword evidence="7" id="KW-0472">Membrane</keyword>
<sequence length="478" mass="51759">MNRLTIKEKLALVSIVPLTLMLLVLIALIFGETSSRNADSQQRMQQEANNLAQVLSSSINELSSSQIQQLNSSLTHSQIQAKSSSTYNQVIEQQGQYQLLVPINNQWQLVLKQPQQTLQTVAASHSTTLAFLILLLVASLGLTASISRYIVRTLTQMRLVTDQACGNDLTVRLNYPEGRDDLRGLGNHIDNLIATRQRVVKSLLEVCRKLQEQADVLLNNASNSNQLSIDQRQHLDSLATAMEEMTVTVSDVTNHAEDTSKETQNASRDAEKGLSQIHTTIGTIEQLVNDVQSAANAVSQVNVNAAKIDAVVATINGISEQTNLLALNAAIEAARAGHHGRGFAVVADEVRSLASRTQSATVEIQQMIEELQSGTSNLESLMHSTTNRAEQGQQLISLTGEGLQQIASHSEKIFNMNDHIATAAGQQSGVMNDISGNLLRIRNQSHDAEQAANDSVSASQNVGTIAGDLAAQLSRLKI</sequence>
<dbReference type="GO" id="GO:0007165">
    <property type="term" value="P:signal transduction"/>
    <property type="evidence" value="ECO:0007669"/>
    <property type="project" value="UniProtKB-KW"/>
</dbReference>
<feature type="region of interest" description="Disordered" evidence="6">
    <location>
        <begin position="253"/>
        <end position="272"/>
    </location>
</feature>
<dbReference type="EMBL" id="BMPZ01000002">
    <property type="protein sequence ID" value="GGI73864.1"/>
    <property type="molecule type" value="Genomic_DNA"/>
</dbReference>
<evidence type="ECO:0000313" key="10">
    <source>
        <dbReference type="Proteomes" id="UP000613743"/>
    </source>
</evidence>
<dbReference type="Pfam" id="PF00015">
    <property type="entry name" value="MCPsignal"/>
    <property type="match status" value="1"/>
</dbReference>
<evidence type="ECO:0000256" key="7">
    <source>
        <dbReference type="SAM" id="Phobius"/>
    </source>
</evidence>
<organism evidence="9 10">
    <name type="scientific">Shewanella gelidii</name>
    <dbReference type="NCBI Taxonomy" id="1642821"/>
    <lineage>
        <taxon>Bacteria</taxon>
        <taxon>Pseudomonadati</taxon>
        <taxon>Pseudomonadota</taxon>
        <taxon>Gammaproteobacteria</taxon>
        <taxon>Alteromonadales</taxon>
        <taxon>Shewanellaceae</taxon>
        <taxon>Shewanella</taxon>
    </lineage>
</organism>
<evidence type="ECO:0000256" key="5">
    <source>
        <dbReference type="SAM" id="Coils"/>
    </source>
</evidence>
<evidence type="ECO:0000256" key="6">
    <source>
        <dbReference type="SAM" id="MobiDB-lite"/>
    </source>
</evidence>
<dbReference type="Proteomes" id="UP000613743">
    <property type="component" value="Unassembled WGS sequence"/>
</dbReference>
<feature type="transmembrane region" description="Helical" evidence="7">
    <location>
        <begin position="129"/>
        <end position="151"/>
    </location>
</feature>
<dbReference type="RefSeq" id="WP_188918347.1">
    <property type="nucleotide sequence ID" value="NZ_BMPZ01000002.1"/>
</dbReference>
<dbReference type="AlphaFoldDB" id="A0A917N798"/>
<dbReference type="PANTHER" id="PTHR32089">
    <property type="entry name" value="METHYL-ACCEPTING CHEMOTAXIS PROTEIN MCPB"/>
    <property type="match status" value="1"/>
</dbReference>
<comment type="subcellular location">
    <subcellularLocation>
        <location evidence="1">Membrane</location>
    </subcellularLocation>
</comment>
<evidence type="ECO:0000256" key="1">
    <source>
        <dbReference type="ARBA" id="ARBA00004370"/>
    </source>
</evidence>
<dbReference type="Gene3D" id="1.10.287.950">
    <property type="entry name" value="Methyl-accepting chemotaxis protein"/>
    <property type="match status" value="1"/>
</dbReference>
<dbReference type="GO" id="GO:0016020">
    <property type="term" value="C:membrane"/>
    <property type="evidence" value="ECO:0007669"/>
    <property type="project" value="UniProtKB-SubCell"/>
</dbReference>
<feature type="transmembrane region" description="Helical" evidence="7">
    <location>
        <begin position="12"/>
        <end position="30"/>
    </location>
</feature>
<dbReference type="SUPFAM" id="SSF58104">
    <property type="entry name" value="Methyl-accepting chemotaxis protein (MCP) signaling domain"/>
    <property type="match status" value="1"/>
</dbReference>
<evidence type="ECO:0000259" key="8">
    <source>
        <dbReference type="PROSITE" id="PS50111"/>
    </source>
</evidence>
<reference evidence="9" key="2">
    <citation type="submission" date="2020-09" db="EMBL/GenBank/DDBJ databases">
        <authorList>
            <person name="Sun Q."/>
            <person name="Ohkuma M."/>
        </authorList>
    </citation>
    <scope>NUCLEOTIDE SEQUENCE</scope>
    <source>
        <strain evidence="9">JCM 30804</strain>
    </source>
</reference>
<name>A0A917N798_9GAMM</name>
<dbReference type="SMART" id="SM00283">
    <property type="entry name" value="MA"/>
    <property type="match status" value="1"/>
</dbReference>
<keyword evidence="10" id="KW-1185">Reference proteome</keyword>
<evidence type="ECO:0000256" key="2">
    <source>
        <dbReference type="ARBA" id="ARBA00023224"/>
    </source>
</evidence>
<dbReference type="GO" id="GO:0006935">
    <property type="term" value="P:chemotaxis"/>
    <property type="evidence" value="ECO:0007669"/>
    <property type="project" value="UniProtKB-ARBA"/>
</dbReference>
<keyword evidence="7" id="KW-1133">Transmembrane helix</keyword>
<feature type="coiled-coil region" evidence="5">
    <location>
        <begin position="200"/>
        <end position="227"/>
    </location>
</feature>
<proteinExistence type="inferred from homology"/>
<feature type="domain" description="Methyl-accepting transducer" evidence="8">
    <location>
        <begin position="206"/>
        <end position="442"/>
    </location>
</feature>
<accession>A0A917N798</accession>
<protein>
    <submittedName>
        <fullName evidence="9">Chemotaxis protein</fullName>
    </submittedName>
</protein>
<reference evidence="9" key="1">
    <citation type="journal article" date="2014" name="Int. J. Syst. Evol. Microbiol.">
        <title>Complete genome sequence of Corynebacterium casei LMG S-19264T (=DSM 44701T), isolated from a smear-ripened cheese.</title>
        <authorList>
            <consortium name="US DOE Joint Genome Institute (JGI-PGF)"/>
            <person name="Walter F."/>
            <person name="Albersmeier A."/>
            <person name="Kalinowski J."/>
            <person name="Ruckert C."/>
        </authorList>
    </citation>
    <scope>NUCLEOTIDE SEQUENCE</scope>
    <source>
        <strain evidence="9">JCM 30804</strain>
    </source>
</reference>